<keyword evidence="3" id="KW-1185">Reference proteome</keyword>
<organism evidence="2 3">
    <name type="scientific">Azospirillum lipoferum (strain 4B)</name>
    <dbReference type="NCBI Taxonomy" id="862719"/>
    <lineage>
        <taxon>Bacteria</taxon>
        <taxon>Pseudomonadati</taxon>
        <taxon>Pseudomonadota</taxon>
        <taxon>Alphaproteobacteria</taxon>
        <taxon>Rhodospirillales</taxon>
        <taxon>Azospirillaceae</taxon>
        <taxon>Azospirillum</taxon>
    </lineage>
</organism>
<name>G7Z6C9_AZOL4</name>
<gene>
    <name evidence="2" type="ordered locus">AZOLI_2828</name>
</gene>
<dbReference type="EMBL" id="FQ311868">
    <property type="protein sequence ID" value="CBS88011.1"/>
    <property type="molecule type" value="Genomic_DNA"/>
</dbReference>
<dbReference type="AlphaFoldDB" id="G7Z6C9"/>
<dbReference type="STRING" id="862719.AZOLI_2828"/>
<evidence type="ECO:0000256" key="1">
    <source>
        <dbReference type="SAM" id="MobiDB-lite"/>
    </source>
</evidence>
<dbReference type="KEGG" id="ali:AZOLI_2828"/>
<reference evidence="3" key="1">
    <citation type="journal article" date="2011" name="PLoS Genet.">
        <title>Azospirillum genomes reveal transition of bacteria from aquatic to terrestrial environments.</title>
        <authorList>
            <person name="Wisniewski-Dye F."/>
            <person name="Borziak K."/>
            <person name="Khalsa-Moyers G."/>
            <person name="Alexandre G."/>
            <person name="Sukharnikov L.O."/>
            <person name="Wuichet K."/>
            <person name="Hurst G.B."/>
            <person name="McDonald W.H."/>
            <person name="Robertson J.S."/>
            <person name="Barbe V."/>
            <person name="Calteau A."/>
            <person name="Rouy Z."/>
            <person name="Mangenot S."/>
            <person name="Prigent-Combaret C."/>
            <person name="Normand P."/>
            <person name="Boyer M."/>
            <person name="Siguier P."/>
            <person name="Dessaux Y."/>
            <person name="Elmerich C."/>
            <person name="Condemine G."/>
            <person name="Krishnen G."/>
            <person name="Kennedy I."/>
            <person name="Paterson A.H."/>
            <person name="Gonzalez V."/>
            <person name="Mavingui P."/>
            <person name="Zhulin I.B."/>
        </authorList>
    </citation>
    <scope>NUCLEOTIDE SEQUENCE [LARGE SCALE GENOMIC DNA]</scope>
    <source>
        <strain evidence="3">4B</strain>
    </source>
</reference>
<dbReference type="HOGENOM" id="CLU_1544498_0_0_5"/>
<dbReference type="Proteomes" id="UP000005667">
    <property type="component" value="Chromosome"/>
</dbReference>
<proteinExistence type="predicted"/>
<feature type="region of interest" description="Disordered" evidence="1">
    <location>
        <begin position="87"/>
        <end position="108"/>
    </location>
</feature>
<evidence type="ECO:0000313" key="3">
    <source>
        <dbReference type="Proteomes" id="UP000005667"/>
    </source>
</evidence>
<accession>G7Z6C9</accession>
<protein>
    <submittedName>
        <fullName evidence="2">Uncharacterized protein</fullName>
    </submittedName>
</protein>
<evidence type="ECO:0000313" key="2">
    <source>
        <dbReference type="EMBL" id="CBS88011.1"/>
    </source>
</evidence>
<sequence>MIVTVAVIANRDGGDARAGRCRAAVTSLAVARTRWPHLPWQYRTAGGCRCLSFTGHSHALFAFLQCTQTTPERMAAQGYNPRPQGVWQGVQPKYRSSPNEGAGRHKKPGLRFDSVCNPGLSEYYNMRLCLRRTGCRNLQALLRPGAFGFDGRVTLRVSVGYRFPDEYPALTSP</sequence>